<sequence length="260" mass="27534">MLPPGAPPARPPARAPGRGSPTAGEVLRSLPRPEELEGLVRYKGPASQREVLRQAATNSELQRAVEKGDAERVAAILRYGARGRCVNVNAPLWPTRERVLHLAARGDRRDICVLLLEARAELDCEEITDGKHPLHEACCTGSCSAVELLLDRRARLEEANFTGMRPLHWAAAAGHAGVVDLLLDRRAQCDARSGNTWAPLHHAAAAGHAASVRLLCGRGGAVDAECSGGRRPAHVACQAGHLEAAAALLDHEAGGPKLGP</sequence>
<gene>
    <name evidence="5" type="ORF">PCOR1329_LOCUS16726</name>
</gene>
<reference evidence="5" key="1">
    <citation type="submission" date="2023-10" db="EMBL/GenBank/DDBJ databases">
        <authorList>
            <person name="Chen Y."/>
            <person name="Shah S."/>
            <person name="Dougan E. K."/>
            <person name="Thang M."/>
            <person name="Chan C."/>
        </authorList>
    </citation>
    <scope>NUCLEOTIDE SEQUENCE [LARGE SCALE GENOMIC DNA]</scope>
</reference>
<name>A0ABN9R156_9DINO</name>
<evidence type="ECO:0000256" key="1">
    <source>
        <dbReference type="ARBA" id="ARBA00022737"/>
    </source>
</evidence>
<keyword evidence="6" id="KW-1185">Reference proteome</keyword>
<dbReference type="SUPFAM" id="SSF48403">
    <property type="entry name" value="Ankyrin repeat"/>
    <property type="match status" value="1"/>
</dbReference>
<dbReference type="Gene3D" id="1.25.40.20">
    <property type="entry name" value="Ankyrin repeat-containing domain"/>
    <property type="match status" value="3"/>
</dbReference>
<dbReference type="InterPro" id="IPR002110">
    <property type="entry name" value="Ankyrin_rpt"/>
</dbReference>
<feature type="repeat" description="ANK" evidence="3">
    <location>
        <begin position="129"/>
        <end position="161"/>
    </location>
</feature>
<proteinExistence type="predicted"/>
<evidence type="ECO:0000313" key="6">
    <source>
        <dbReference type="Proteomes" id="UP001189429"/>
    </source>
</evidence>
<feature type="compositionally biased region" description="Pro residues" evidence="4">
    <location>
        <begin position="1"/>
        <end position="14"/>
    </location>
</feature>
<dbReference type="Pfam" id="PF12796">
    <property type="entry name" value="Ank_2"/>
    <property type="match status" value="2"/>
</dbReference>
<feature type="repeat" description="ANK" evidence="3">
    <location>
        <begin position="195"/>
        <end position="227"/>
    </location>
</feature>
<evidence type="ECO:0000256" key="2">
    <source>
        <dbReference type="ARBA" id="ARBA00023043"/>
    </source>
</evidence>
<keyword evidence="1" id="KW-0677">Repeat</keyword>
<dbReference type="EMBL" id="CAUYUJ010005141">
    <property type="protein sequence ID" value="CAK0812439.1"/>
    <property type="molecule type" value="Genomic_DNA"/>
</dbReference>
<dbReference type="SMART" id="SM00248">
    <property type="entry name" value="ANK"/>
    <property type="match status" value="6"/>
</dbReference>
<protein>
    <submittedName>
        <fullName evidence="5">Uncharacterized protein</fullName>
    </submittedName>
</protein>
<feature type="repeat" description="ANK" evidence="3">
    <location>
        <begin position="162"/>
        <end position="194"/>
    </location>
</feature>
<evidence type="ECO:0000256" key="3">
    <source>
        <dbReference type="PROSITE-ProRule" id="PRU00023"/>
    </source>
</evidence>
<dbReference type="PANTHER" id="PTHR24198:SF165">
    <property type="entry name" value="ANKYRIN REPEAT-CONTAINING PROTEIN-RELATED"/>
    <property type="match status" value="1"/>
</dbReference>
<organism evidence="5 6">
    <name type="scientific">Prorocentrum cordatum</name>
    <dbReference type="NCBI Taxonomy" id="2364126"/>
    <lineage>
        <taxon>Eukaryota</taxon>
        <taxon>Sar</taxon>
        <taxon>Alveolata</taxon>
        <taxon>Dinophyceae</taxon>
        <taxon>Prorocentrales</taxon>
        <taxon>Prorocentraceae</taxon>
        <taxon>Prorocentrum</taxon>
    </lineage>
</organism>
<evidence type="ECO:0000313" key="5">
    <source>
        <dbReference type="EMBL" id="CAK0812439.1"/>
    </source>
</evidence>
<dbReference type="Proteomes" id="UP001189429">
    <property type="component" value="Unassembled WGS sequence"/>
</dbReference>
<dbReference type="InterPro" id="IPR036770">
    <property type="entry name" value="Ankyrin_rpt-contain_sf"/>
</dbReference>
<dbReference type="PROSITE" id="PS50297">
    <property type="entry name" value="ANK_REP_REGION"/>
    <property type="match status" value="2"/>
</dbReference>
<keyword evidence="2 3" id="KW-0040">ANK repeat</keyword>
<accession>A0ABN9R156</accession>
<feature type="region of interest" description="Disordered" evidence="4">
    <location>
        <begin position="1"/>
        <end position="32"/>
    </location>
</feature>
<evidence type="ECO:0000256" key="4">
    <source>
        <dbReference type="SAM" id="MobiDB-lite"/>
    </source>
</evidence>
<comment type="caution">
    <text evidence="5">The sequence shown here is derived from an EMBL/GenBank/DDBJ whole genome shotgun (WGS) entry which is preliminary data.</text>
</comment>
<dbReference type="PANTHER" id="PTHR24198">
    <property type="entry name" value="ANKYRIN REPEAT AND PROTEIN KINASE DOMAIN-CONTAINING PROTEIN"/>
    <property type="match status" value="1"/>
</dbReference>
<dbReference type="PROSITE" id="PS50088">
    <property type="entry name" value="ANK_REPEAT"/>
    <property type="match status" value="3"/>
</dbReference>